<organism evidence="1 2">
    <name type="scientific">Kutzneria kofuensis</name>
    <dbReference type="NCBI Taxonomy" id="103725"/>
    <lineage>
        <taxon>Bacteria</taxon>
        <taxon>Bacillati</taxon>
        <taxon>Actinomycetota</taxon>
        <taxon>Actinomycetes</taxon>
        <taxon>Pseudonocardiales</taxon>
        <taxon>Pseudonocardiaceae</taxon>
        <taxon>Kutzneria</taxon>
    </lineage>
</organism>
<gene>
    <name evidence="1" type="ORF">BJ998_000322</name>
</gene>
<name>A0A7W9KAV7_9PSEU</name>
<sequence length="313" mass="34540">MASQPLTFAPGDDPIGRVREFVGNPALRALVEQFGGSWPAGDLPEILRALVEFSAVWDRRRGASRLDIPDDADSDSERAMAAVEQLGLCDCAPPQERSYDWVLVLGGLAAGCHRRTKHLAGLLAEGVIETGGICLLGSFRALRKDELTSSTRFASSATTEADLLLELATREFRSERTWTVDVDGDRTVTPRVTQLHARRAGKPEVHVFAARSSRPEQRAANTADTYEQAAHALRFLPKARLLLVTTHLYALYQHFDAVRVLGLPHQVCLETIGTPPRTGDRIWPATWYLQEVRSTLQAGLRLVTAAESRRPTR</sequence>
<proteinExistence type="predicted"/>
<dbReference type="AlphaFoldDB" id="A0A7W9KAV7"/>
<dbReference type="RefSeq" id="WP_184857810.1">
    <property type="nucleotide sequence ID" value="NZ_BAAAWY010000013.1"/>
</dbReference>
<keyword evidence="2" id="KW-1185">Reference proteome</keyword>
<reference evidence="1 2" key="1">
    <citation type="submission" date="2020-08" db="EMBL/GenBank/DDBJ databases">
        <title>Sequencing the genomes of 1000 actinobacteria strains.</title>
        <authorList>
            <person name="Klenk H.-P."/>
        </authorList>
    </citation>
    <scope>NUCLEOTIDE SEQUENCE [LARGE SCALE GENOMIC DNA]</scope>
    <source>
        <strain evidence="1 2">DSM 43851</strain>
    </source>
</reference>
<comment type="caution">
    <text evidence="1">The sequence shown here is derived from an EMBL/GenBank/DDBJ whole genome shotgun (WGS) entry which is preliminary data.</text>
</comment>
<accession>A0A7W9KAV7</accession>
<dbReference type="Proteomes" id="UP000585638">
    <property type="component" value="Unassembled WGS sequence"/>
</dbReference>
<evidence type="ECO:0000313" key="1">
    <source>
        <dbReference type="EMBL" id="MBB5889126.1"/>
    </source>
</evidence>
<evidence type="ECO:0000313" key="2">
    <source>
        <dbReference type="Proteomes" id="UP000585638"/>
    </source>
</evidence>
<protein>
    <submittedName>
        <fullName evidence="1">Uncharacterized protein</fullName>
    </submittedName>
</protein>
<dbReference type="EMBL" id="JACHIR010000001">
    <property type="protein sequence ID" value="MBB5889126.1"/>
    <property type="molecule type" value="Genomic_DNA"/>
</dbReference>